<sequence>MIPIISSLYAQPGVLVGLGVGICIGMIVSNHLNDKRESDELDDDDDEEHLLDEDSPEENLKLIIVVRTDLKMGKGKVAAQCCHATLKAYKKMKSTHPSLLRAWERCGQPKVVVKAESAEEILEIGSIAESVDLCTSLIQDAGRTQVAPGSLTVLGIGPGPIDLIDRITGHLKLY</sequence>
<dbReference type="CDD" id="cd02430">
    <property type="entry name" value="PTH2"/>
    <property type="match status" value="1"/>
</dbReference>
<evidence type="ECO:0000313" key="7">
    <source>
        <dbReference type="EMBL" id="KAB7502359.1"/>
    </source>
</evidence>
<dbReference type="Proteomes" id="UP000326759">
    <property type="component" value="Unassembled WGS sequence"/>
</dbReference>
<dbReference type="EMBL" id="SEYY01015007">
    <property type="protein sequence ID" value="KAB7500156.1"/>
    <property type="molecule type" value="Genomic_DNA"/>
</dbReference>
<dbReference type="EMBL" id="SEYY01007760">
    <property type="protein sequence ID" value="KAB7502359.1"/>
    <property type="molecule type" value="Genomic_DNA"/>
</dbReference>
<comment type="similarity">
    <text evidence="3">Belongs to the PTH2 family.</text>
</comment>
<protein>
    <recommendedName>
        <fullName evidence="1">peptidyl-tRNA hydrolase</fullName>
        <ecNumber evidence="1">3.1.1.29</ecNumber>
    </recommendedName>
</protein>
<keyword evidence="2 6" id="KW-0378">Hydrolase</keyword>
<dbReference type="GO" id="GO:0005829">
    <property type="term" value="C:cytosol"/>
    <property type="evidence" value="ECO:0007669"/>
    <property type="project" value="TreeGrafter"/>
</dbReference>
<keyword evidence="8" id="KW-1185">Reference proteome</keyword>
<evidence type="ECO:0000256" key="3">
    <source>
        <dbReference type="ARBA" id="ARBA00038050"/>
    </source>
</evidence>
<dbReference type="AlphaFoldDB" id="A0A5N5T150"/>
<evidence type="ECO:0000313" key="6">
    <source>
        <dbReference type="EMBL" id="KAB7500156.1"/>
    </source>
</evidence>
<keyword evidence="5" id="KW-0472">Membrane</keyword>
<comment type="catalytic activity">
    <reaction evidence="4">
        <text>an N-acyl-L-alpha-aminoacyl-tRNA + H2O = an N-acyl-L-amino acid + a tRNA + H(+)</text>
        <dbReference type="Rhea" id="RHEA:54448"/>
        <dbReference type="Rhea" id="RHEA-COMP:10123"/>
        <dbReference type="Rhea" id="RHEA-COMP:13883"/>
        <dbReference type="ChEBI" id="CHEBI:15377"/>
        <dbReference type="ChEBI" id="CHEBI:15378"/>
        <dbReference type="ChEBI" id="CHEBI:59874"/>
        <dbReference type="ChEBI" id="CHEBI:78442"/>
        <dbReference type="ChEBI" id="CHEBI:138191"/>
        <dbReference type="EC" id="3.1.1.29"/>
    </reaction>
</comment>
<dbReference type="PANTHER" id="PTHR12649">
    <property type="entry name" value="PEPTIDYL-TRNA HYDROLASE 2"/>
    <property type="match status" value="1"/>
</dbReference>
<reference evidence="6 8" key="1">
    <citation type="journal article" date="2019" name="PLoS Biol.">
        <title>Sex chromosomes control vertical transmission of feminizing Wolbachia symbionts in an isopod.</title>
        <authorList>
            <person name="Becking T."/>
            <person name="Chebbi M.A."/>
            <person name="Giraud I."/>
            <person name="Moumen B."/>
            <person name="Laverre T."/>
            <person name="Caubet Y."/>
            <person name="Peccoud J."/>
            <person name="Gilbert C."/>
            <person name="Cordaux R."/>
        </authorList>
    </citation>
    <scope>NUCLEOTIDE SEQUENCE [LARGE SCALE GENOMIC DNA]</scope>
    <source>
        <strain evidence="6">ANa2</strain>
        <tissue evidence="6">Whole body excluding digestive tract and cuticle</tissue>
    </source>
</reference>
<evidence type="ECO:0000256" key="5">
    <source>
        <dbReference type="SAM" id="Phobius"/>
    </source>
</evidence>
<dbReference type="Gene3D" id="3.40.1490.10">
    <property type="entry name" value="Bit1"/>
    <property type="match status" value="1"/>
</dbReference>
<dbReference type="GO" id="GO:0004045">
    <property type="term" value="F:peptidyl-tRNA hydrolase activity"/>
    <property type="evidence" value="ECO:0007669"/>
    <property type="project" value="UniProtKB-EC"/>
</dbReference>
<dbReference type="SUPFAM" id="SSF102462">
    <property type="entry name" value="Peptidyl-tRNA hydrolase II"/>
    <property type="match status" value="1"/>
</dbReference>
<dbReference type="Pfam" id="PF01981">
    <property type="entry name" value="PTH2"/>
    <property type="match status" value="1"/>
</dbReference>
<keyword evidence="5" id="KW-1133">Transmembrane helix</keyword>
<organism evidence="6 8">
    <name type="scientific">Armadillidium nasatum</name>
    <dbReference type="NCBI Taxonomy" id="96803"/>
    <lineage>
        <taxon>Eukaryota</taxon>
        <taxon>Metazoa</taxon>
        <taxon>Ecdysozoa</taxon>
        <taxon>Arthropoda</taxon>
        <taxon>Crustacea</taxon>
        <taxon>Multicrustacea</taxon>
        <taxon>Malacostraca</taxon>
        <taxon>Eumalacostraca</taxon>
        <taxon>Peracarida</taxon>
        <taxon>Isopoda</taxon>
        <taxon>Oniscidea</taxon>
        <taxon>Crinocheta</taxon>
        <taxon>Armadillidiidae</taxon>
        <taxon>Armadillidium</taxon>
    </lineage>
</organism>
<dbReference type="EC" id="3.1.1.29" evidence="1"/>
<gene>
    <name evidence="6" type="primary">PTRH2_0</name>
    <name evidence="7" type="synonym">PTRH2_1</name>
    <name evidence="7" type="ORF">Anas_13640</name>
    <name evidence="6" type="ORF">Anas_13728</name>
</gene>
<evidence type="ECO:0000256" key="1">
    <source>
        <dbReference type="ARBA" id="ARBA00013260"/>
    </source>
</evidence>
<dbReference type="NCBIfam" id="NF003314">
    <property type="entry name" value="PRK04322.1"/>
    <property type="match status" value="1"/>
</dbReference>
<proteinExistence type="inferred from homology"/>
<feature type="transmembrane region" description="Helical" evidence="5">
    <location>
        <begin position="6"/>
        <end position="28"/>
    </location>
</feature>
<dbReference type="NCBIfam" id="TIGR00283">
    <property type="entry name" value="arch_pth2"/>
    <property type="match status" value="1"/>
</dbReference>
<evidence type="ECO:0000313" key="8">
    <source>
        <dbReference type="Proteomes" id="UP000326759"/>
    </source>
</evidence>
<dbReference type="InterPro" id="IPR023476">
    <property type="entry name" value="Pep_tRNA_hydro_II_dom_sf"/>
</dbReference>
<name>A0A5N5T150_9CRUS</name>
<evidence type="ECO:0000256" key="4">
    <source>
        <dbReference type="ARBA" id="ARBA00048707"/>
    </source>
</evidence>
<dbReference type="PANTHER" id="PTHR12649:SF11">
    <property type="entry name" value="PEPTIDYL-TRNA HYDROLASE 2, MITOCHONDRIAL"/>
    <property type="match status" value="1"/>
</dbReference>
<comment type="caution">
    <text evidence="6">The sequence shown here is derived from an EMBL/GenBank/DDBJ whole genome shotgun (WGS) entry which is preliminary data.</text>
</comment>
<evidence type="ECO:0000256" key="2">
    <source>
        <dbReference type="ARBA" id="ARBA00022801"/>
    </source>
</evidence>
<dbReference type="InterPro" id="IPR002833">
    <property type="entry name" value="PTH2"/>
</dbReference>
<dbReference type="OrthoDB" id="1733656at2759"/>
<dbReference type="FunFam" id="3.40.1490.10:FF:000001">
    <property type="entry name" value="Peptidyl-tRNA hydrolase 2"/>
    <property type="match status" value="1"/>
</dbReference>
<keyword evidence="5" id="KW-0812">Transmembrane</keyword>
<accession>A0A5N5T150</accession>